<dbReference type="InterPro" id="IPR013785">
    <property type="entry name" value="Aldolase_TIM"/>
</dbReference>
<reference evidence="2" key="1">
    <citation type="journal article" date="2020" name="MBio">
        <title>Horizontal gene transfer to a defensive symbiont with a reduced genome amongst a multipartite beetle microbiome.</title>
        <authorList>
            <person name="Waterworth S.C."/>
            <person name="Florez L.V."/>
            <person name="Rees E.R."/>
            <person name="Hertweck C."/>
            <person name="Kaltenpoth M."/>
            <person name="Kwan J.C."/>
        </authorList>
    </citation>
    <scope>NUCLEOTIDE SEQUENCE [LARGE SCALE GENOMIC DNA]</scope>
</reference>
<evidence type="ECO:0000313" key="2">
    <source>
        <dbReference type="Proteomes" id="UP000490535"/>
    </source>
</evidence>
<comment type="caution">
    <text evidence="1">The sequence shown here is derived from an EMBL/GenBank/DDBJ whole genome shotgun (WGS) entry which is preliminary data.</text>
</comment>
<protein>
    <submittedName>
        <fullName evidence="1">Uncharacterized protein</fullName>
    </submittedName>
</protein>
<dbReference type="InterPro" id="IPR009334">
    <property type="entry name" value="DUF993"/>
</dbReference>
<name>A0A833UJE3_ACIBZ</name>
<organism evidence="1 2">
    <name type="scientific">Acinetobacter bereziniae</name>
    <name type="common">Acinetobacter genomosp. 10</name>
    <dbReference type="NCBI Taxonomy" id="106648"/>
    <lineage>
        <taxon>Bacteria</taxon>
        <taxon>Pseudomonadati</taxon>
        <taxon>Pseudomonadota</taxon>
        <taxon>Gammaproteobacteria</taxon>
        <taxon>Moraxellales</taxon>
        <taxon>Moraxellaceae</taxon>
        <taxon>Acinetobacter</taxon>
    </lineage>
</organism>
<evidence type="ECO:0000313" key="1">
    <source>
        <dbReference type="EMBL" id="KAF1018388.1"/>
    </source>
</evidence>
<proteinExistence type="predicted"/>
<dbReference type="Gene3D" id="3.20.20.70">
    <property type="entry name" value="Aldolase class I"/>
    <property type="match status" value="1"/>
</dbReference>
<dbReference type="EMBL" id="WNDP01000177">
    <property type="protein sequence ID" value="KAF1018388.1"/>
    <property type="molecule type" value="Genomic_DNA"/>
</dbReference>
<dbReference type="Proteomes" id="UP000490535">
    <property type="component" value="Unassembled WGS sequence"/>
</dbReference>
<gene>
    <name evidence="1" type="ORF">GAK29_04260</name>
</gene>
<dbReference type="AlphaFoldDB" id="A0A833UJE3"/>
<accession>A0A833UJE3</accession>
<sequence length="98" mass="11162">MKIRLPSLNEETLELYTLKYAQSPFASPAKGAMNRIVYAAAHVVVQPMKSGNPWDETLSIDWDKTLAFREYLWRLGFRVAEAMDTRPTWDGVGLGRIC</sequence>
<dbReference type="Pfam" id="PF06187">
    <property type="entry name" value="DUF993"/>
    <property type="match status" value="1"/>
</dbReference>